<dbReference type="Proteomes" id="UP000245839">
    <property type="component" value="Unassembled WGS sequence"/>
</dbReference>
<protein>
    <submittedName>
        <fullName evidence="4">Ca2+-binding RTX toxin-like protein</fullName>
    </submittedName>
    <submittedName>
        <fullName evidence="5">Ca2+-binding protein, RTX toxin-related</fullName>
    </submittedName>
</protein>
<dbReference type="EMBL" id="QGDJ01000025">
    <property type="protein sequence ID" value="PWJ10192.1"/>
    <property type="molecule type" value="Genomic_DNA"/>
</dbReference>
<dbReference type="PANTHER" id="PTHR38340:SF1">
    <property type="entry name" value="S-LAYER PROTEIN"/>
    <property type="match status" value="1"/>
</dbReference>
<dbReference type="Pfam" id="PF17963">
    <property type="entry name" value="Big_9"/>
    <property type="match status" value="1"/>
</dbReference>
<dbReference type="RefSeq" id="WP_109566533.1">
    <property type="nucleotide sequence ID" value="NZ_QGDJ01000025.1"/>
</dbReference>
<dbReference type="EMBL" id="UETC01000025">
    <property type="protein sequence ID" value="SSA51765.1"/>
    <property type="molecule type" value="Genomic_DNA"/>
</dbReference>
<dbReference type="Gene3D" id="2.150.10.10">
    <property type="entry name" value="Serralysin-like metalloprotease, C-terminal"/>
    <property type="match status" value="6"/>
</dbReference>
<dbReference type="PRINTS" id="PR00313">
    <property type="entry name" value="CABNDNGRPT"/>
</dbReference>
<gene>
    <name evidence="4" type="ORF">BCF38_1258</name>
    <name evidence="5" type="ORF">SAMN05421539_1258</name>
</gene>
<organism evidence="5 7">
    <name type="scientific">Jannaschia seohaensis</name>
    <dbReference type="NCBI Taxonomy" id="475081"/>
    <lineage>
        <taxon>Bacteria</taxon>
        <taxon>Pseudomonadati</taxon>
        <taxon>Pseudomonadota</taxon>
        <taxon>Alphaproteobacteria</taxon>
        <taxon>Rhodobacterales</taxon>
        <taxon>Roseobacteraceae</taxon>
        <taxon>Jannaschia</taxon>
    </lineage>
</organism>
<dbReference type="PANTHER" id="PTHR38340">
    <property type="entry name" value="S-LAYER PROTEIN"/>
    <property type="match status" value="1"/>
</dbReference>
<evidence type="ECO:0000256" key="2">
    <source>
        <dbReference type="ARBA" id="ARBA00022525"/>
    </source>
</evidence>
<feature type="region of interest" description="Disordered" evidence="3">
    <location>
        <begin position="2566"/>
        <end position="2595"/>
    </location>
</feature>
<evidence type="ECO:0000256" key="1">
    <source>
        <dbReference type="ARBA" id="ARBA00004613"/>
    </source>
</evidence>
<name>A0A2Y9B6Q8_9RHOB</name>
<feature type="compositionally biased region" description="Gly residues" evidence="3">
    <location>
        <begin position="2420"/>
        <end position="2432"/>
    </location>
</feature>
<evidence type="ECO:0000313" key="4">
    <source>
        <dbReference type="EMBL" id="PWJ10192.1"/>
    </source>
</evidence>
<dbReference type="GO" id="GO:0005576">
    <property type="term" value="C:extracellular region"/>
    <property type="evidence" value="ECO:0007669"/>
    <property type="project" value="UniProtKB-SubCell"/>
</dbReference>
<dbReference type="OrthoDB" id="9773411at2"/>
<dbReference type="GO" id="GO:0005509">
    <property type="term" value="F:calcium ion binding"/>
    <property type="evidence" value="ECO:0007669"/>
    <property type="project" value="InterPro"/>
</dbReference>
<dbReference type="InterPro" id="IPR011049">
    <property type="entry name" value="Serralysin-like_metalloprot_C"/>
</dbReference>
<dbReference type="InterPro" id="IPR050557">
    <property type="entry name" value="RTX_toxin/Mannuronan_C5-epim"/>
</dbReference>
<dbReference type="PROSITE" id="PS00330">
    <property type="entry name" value="HEMOLYSIN_CALCIUM"/>
    <property type="match status" value="6"/>
</dbReference>
<comment type="subcellular location">
    <subcellularLocation>
        <location evidence="1">Secreted</location>
    </subcellularLocation>
</comment>
<sequence>MDGISTTIGTAKLGEETSATLGTFSELYDRLKLEEERPLWIRAIKPVVDENAAATPLGKSKLKKKVDKLTEKRDGIQEIREPLSELIAKDADAETILKTLKAIPHPTLRKIINSIDLSKDSALTAVETIEETLTTIEETLNSQIKFFGRLDKALKLAGYVITIRGELRTALEEEIEVWGAVEARVVPALETLTAPPGEGTVIDLRPGLDAFAARVEDRRALAEDAIAFLDAVEDAIDSATNGAADAAGFLLDAFRTGLDAVDTVLDTLTSLDIPDVGAVMKPINGALGVLDAVGKVIQPVIDFFGPITRLINEAFEKVEKALGLDTLEQRVRGAVEDAIDAVVDPILDEMNEIIDDLIAALQEPFERLEQTYQDLARALTDVLVDRPASAAGVGGDATEALIAGEGGALEFFGITDNAILVGTDTAETIALVADGSEDDGWSGFAAAGGGGDSVEGTEGRDLILAGAGDDTVRGRAGDDQIVGGAGEDQLFGGEDDDEIDGGAEADLLFGGAGDDTLAGGDGADQILGGAEDDSLIGGDGADTLQGGMGDDTMEGGAGADTFVSTGGTNLIFGGEGLDTVVTLSETGARHRLVDATAELRGGAGIDEVVLGDAFARGTTHEDGVSFDAGSGRDAVEASDFDLTAFAGRFSQFETLRIAPDGAGAGVLRTDAASLAGFDGLEMSGAGALRLEVSGAAFDMNALYGGARPFLFDVSQVARQQNPHDGAKAGQNGFATSTVYDLTLARAEAGMLQALSNQGAGFRMEGSDGADTLIGGSGSDILRGGLGADLLDGGRSDDGDRFDLEGASGDVYFGTPEEFDGDTIRNLTNRVDSVRIEIDVQKAEDYTLTSTSRDGFEVVTFTSGDTTTTFRLEGSFPKLTSAIGDYVNAAGETVRFVEIFNNNIPPTARGESVETAWSQDGVAFDPFLNDFDVDTEADPENGIAFRQIALPESIADLFQVVETVTEDDKREAFANGTLVVTPGDELVTDQGNLIRVAAFEKDPETGAVDYELVYIAREQTLPLRRFEYEPPQGGEELGTGDALPVNRDRDVGGLFDPTEDLPFFGRDRLSYQVFDLEGELSREVSLNFLIRPDLVDAEGTVIGTPTVTVQEIAEGALVDRLEVSLSPVTESDTGTRRTPYEEWFTSRTGPVMTVAQANVELATATGGNDLFRIAELEPDSLITTTEGIPIGPTYRGFEGNDVLDGRGSIFDLRLFGGDGADWLEGGDGDDSLFAGGLDDEIIAPSLRVARVDDDGDPLPFTARPDEAAAFDVLLGGAGENLYTSNAIGAASELPEAYLRARDVLHVLDPNGIDMITGPMGVSNSTLGIGMEPSPAIGPAASTATALQDDTIVGFGNDDTVFVPLNLQGLRTSFFETDRIVPSSGLPGEYVYDITTQFDLAFVDMTQFEGRDAIGVFGDLGLDKASGTKFLSPTPSIVIGGFPGTAALRASHALTFDLSASGNDFGTDASTTTVTATIGLFEADYIGDSLSDPSGDAGRTVPATADIGFRTKDEILDPLDRTSPPGQGLQFSFEMMGRYDASKFELRLVDLPDLGDPQSTGDVGALVETEAGSYRAINANHWSGPGDYLGLEITYAATEPEAVDDEIFVIRDRPATIDVLANDIDEDGDRLKVWEVRFDSAEDAARLQDGDLANGEIIQETDPNDGLGTGTFTVVAPEGKKDEIVRFGYVATDGITLTDTAWVEVTEVTPPPLVSDDAIVLPAAEVFEGIRIPLTRLFANDVAPEGGSLDPATFEMVVDLSDGTDGSGPGIFVDGADLVLTAGKVEELAVNPVGRDGRGGQEVRLDYTLAGSIPGLRSDPARAVITMAQDLAIGLGEPVTVDEDGSVAVDLSATRTGGFGELSFSIGEILGPDGIDPEAGRAVATETGFVFAPAPDANATPLGVTVIATDETGQKAQATVAIQVLPVPDDPELRATPDGPVLTAIAATEDEGGDGTLFAVDPDPGEIASLLALDPIETEEGGLLTFAATERPGEYRWVYIPEADFEGSDAARVTLSSAGTAVQVSLDIEVAGVNDAPRLPGDAEIGVDVEGEARILLLEGAVDVDGEIDAESLDVQEIGDASAISWSVVEGAEGPVLVVTGAAPGAARLSYSLADDDGSVGTPRVLDFAVNAPPETVEDTFTATSRAPILIDAIANDSDLEGPIDYVRENGVPIVIDPADSFGFTLDEDGNPVRLSDAPGLQGSVAWDAELEVFVYTPPRAVDFRGTDVFFYEVVDEAGAVTRQSVLIDLLRPGEAVLRMTDTSDIVVTEAPETLVAAEAGARLEGTLAQFDGDEILAFRDGSELLLTDVPRGSQSFDIARRFDTEGLAPLDVAGLGAAPSLGGLFGDAPLDALTAAFVGQTVVDITGPSGTSTLTFFGAVVGGVQVLAEGDGTLIRYRDSNAPSPRGDDLRGGPEADEIDGGGGNDLIDGAGGPDTLSGGAGRDVLVGGPGANVLTGGAGADLFLLTGGGTATITDYDPAQGDRLAITDGRYLTGDLRVDPALVALVGEDDGWRLEGTLEGAPTEILAHFDIPDRAIRGDGAVAGTQGADVIATGDGRDQVRALSGDDLVTTHAGDDRLEGGPGDDSLNGGPGADTLVADGGDDVLTGGEGPDVFAFLRAGTARVVVRDYGDGDKLALDDRFFGLGDADFDPRPVTGGQVEAALRSGLAIFDSATGRLQLDPDGRGGAAPLLTIELGAGQRLDPGDILLF</sequence>
<accession>A0A2Y9B6Q8</accession>
<evidence type="ECO:0000256" key="3">
    <source>
        <dbReference type="SAM" id="MobiDB-lite"/>
    </source>
</evidence>
<dbReference type="SUPFAM" id="SSF51120">
    <property type="entry name" value="beta-Roll"/>
    <property type="match status" value="6"/>
</dbReference>
<proteinExistence type="predicted"/>
<evidence type="ECO:0000313" key="6">
    <source>
        <dbReference type="Proteomes" id="UP000245839"/>
    </source>
</evidence>
<dbReference type="Pfam" id="PF00353">
    <property type="entry name" value="HemolysinCabind"/>
    <property type="match status" value="9"/>
</dbReference>
<dbReference type="InterPro" id="IPR018511">
    <property type="entry name" value="Hemolysin-typ_Ca-bd_CS"/>
</dbReference>
<evidence type="ECO:0000313" key="5">
    <source>
        <dbReference type="EMBL" id="SSA51765.1"/>
    </source>
</evidence>
<feature type="region of interest" description="Disordered" evidence="3">
    <location>
        <begin position="2397"/>
        <end position="2433"/>
    </location>
</feature>
<reference evidence="4 6" key="2">
    <citation type="submission" date="2018-03" db="EMBL/GenBank/DDBJ databases">
        <title>Genomic Encyclopedia of Archaeal and Bacterial Type Strains, Phase II (KMG-II): from individual species to whole genera.</title>
        <authorList>
            <person name="Goeker M."/>
        </authorList>
    </citation>
    <scope>NUCLEOTIDE SEQUENCE [LARGE SCALE GENOMIC DNA]</scope>
    <source>
        <strain evidence="4 6">DSM 25227</strain>
    </source>
</reference>
<reference evidence="5 7" key="1">
    <citation type="submission" date="2016-10" db="EMBL/GenBank/DDBJ databases">
        <authorList>
            <person name="Cai Z."/>
        </authorList>
    </citation>
    <scope>NUCLEOTIDE SEQUENCE [LARGE SCALE GENOMIC DNA]</scope>
    <source>
        <strain evidence="5 7">DSM 25227</strain>
    </source>
</reference>
<dbReference type="Proteomes" id="UP000251571">
    <property type="component" value="Unassembled WGS sequence"/>
</dbReference>
<keyword evidence="2" id="KW-0964">Secreted</keyword>
<keyword evidence="6" id="KW-1185">Reference proteome</keyword>
<evidence type="ECO:0000313" key="7">
    <source>
        <dbReference type="Proteomes" id="UP000251571"/>
    </source>
</evidence>
<dbReference type="InterPro" id="IPR001343">
    <property type="entry name" value="Hemolysn_Ca-bd"/>
</dbReference>